<proteinExistence type="predicted"/>
<evidence type="ECO:0000313" key="2">
    <source>
        <dbReference type="Proteomes" id="UP000507245"/>
    </source>
</evidence>
<evidence type="ECO:0008006" key="3">
    <source>
        <dbReference type="Google" id="ProtNLM"/>
    </source>
</evidence>
<dbReference type="Proteomes" id="UP000507245">
    <property type="component" value="Unassembled WGS sequence"/>
</dbReference>
<protein>
    <recommendedName>
        <fullName evidence="3">Reverse transcriptase domain-containing protein</fullName>
    </recommendedName>
</protein>
<dbReference type="OrthoDB" id="1194564at2759"/>
<dbReference type="AlphaFoldDB" id="A0A6J5XWT9"/>
<reference evidence="2" key="1">
    <citation type="journal article" date="2020" name="Genome Biol.">
        <title>Gamete binning: chromosome-level and haplotype-resolved genome assembly enabled by high-throughput single-cell sequencing of gamete genomes.</title>
        <authorList>
            <person name="Campoy J.A."/>
            <person name="Sun H."/>
            <person name="Goel M."/>
            <person name="Jiao W.-B."/>
            <person name="Folz-Donahue K."/>
            <person name="Wang N."/>
            <person name="Rubio M."/>
            <person name="Liu C."/>
            <person name="Kukat C."/>
            <person name="Ruiz D."/>
            <person name="Huettel B."/>
            <person name="Schneeberger K."/>
        </authorList>
    </citation>
    <scope>NUCLEOTIDE SEQUENCE [LARGE SCALE GENOMIC DNA]</scope>
    <source>
        <strain evidence="2">cv. Rojo Pasion</strain>
    </source>
</reference>
<evidence type="ECO:0000313" key="1">
    <source>
        <dbReference type="EMBL" id="CAB4316713.1"/>
    </source>
</evidence>
<gene>
    <name evidence="1" type="ORF">ORAREDHAP_LOCUS42868</name>
</gene>
<keyword evidence="2" id="KW-1185">Reference proteome</keyword>
<organism evidence="1 2">
    <name type="scientific">Prunus armeniaca</name>
    <name type="common">Apricot</name>
    <name type="synonym">Armeniaca vulgaris</name>
    <dbReference type="NCBI Taxonomy" id="36596"/>
    <lineage>
        <taxon>Eukaryota</taxon>
        <taxon>Viridiplantae</taxon>
        <taxon>Streptophyta</taxon>
        <taxon>Embryophyta</taxon>
        <taxon>Tracheophyta</taxon>
        <taxon>Spermatophyta</taxon>
        <taxon>Magnoliopsida</taxon>
        <taxon>eudicotyledons</taxon>
        <taxon>Gunneridae</taxon>
        <taxon>Pentapetalae</taxon>
        <taxon>rosids</taxon>
        <taxon>fabids</taxon>
        <taxon>Rosales</taxon>
        <taxon>Rosaceae</taxon>
        <taxon>Amygdaloideae</taxon>
        <taxon>Amygdaleae</taxon>
        <taxon>Prunus</taxon>
    </lineage>
</organism>
<accession>A0A6J5XWT9</accession>
<sequence>MEEKMFWKQKSRVQWLNEREKNTSFFHSKMVTRRRQNHIRGLEDWDEVWMEREADIHRIAGSYLNDIFTSCHPTSILKIVGSVEPCITEAEGTNLLLPVTPEEVFEIVKHMNPSKSLGLDSFTRGFFQHYWQVVGDDVFKLVKSFFSLGTLT</sequence>
<name>A0A6J5XWT9_PRUAR</name>
<dbReference type="EMBL" id="CAEKKB010000007">
    <property type="protein sequence ID" value="CAB4316713.1"/>
    <property type="molecule type" value="Genomic_DNA"/>
</dbReference>